<keyword evidence="1" id="KW-0812">Transmembrane</keyword>
<name>A0A915J556_ROMCU</name>
<dbReference type="SUPFAM" id="SSF81321">
    <property type="entry name" value="Family A G protein-coupled receptor-like"/>
    <property type="match status" value="1"/>
</dbReference>
<keyword evidence="1" id="KW-1133">Transmembrane helix</keyword>
<organism evidence="2 3">
    <name type="scientific">Romanomermis culicivorax</name>
    <name type="common">Nematode worm</name>
    <dbReference type="NCBI Taxonomy" id="13658"/>
    <lineage>
        <taxon>Eukaryota</taxon>
        <taxon>Metazoa</taxon>
        <taxon>Ecdysozoa</taxon>
        <taxon>Nematoda</taxon>
        <taxon>Enoplea</taxon>
        <taxon>Dorylaimia</taxon>
        <taxon>Mermithida</taxon>
        <taxon>Mermithoidea</taxon>
        <taxon>Mermithidae</taxon>
        <taxon>Romanomermis</taxon>
    </lineage>
</organism>
<evidence type="ECO:0000313" key="2">
    <source>
        <dbReference type="Proteomes" id="UP000887565"/>
    </source>
</evidence>
<keyword evidence="1" id="KW-0472">Membrane</keyword>
<reference evidence="3" key="1">
    <citation type="submission" date="2022-11" db="UniProtKB">
        <authorList>
            <consortium name="WormBaseParasite"/>
        </authorList>
    </citation>
    <scope>IDENTIFICATION</scope>
</reference>
<protein>
    <submittedName>
        <fullName evidence="3">G-protein coupled receptors family 1 profile domain-containing protein</fullName>
    </submittedName>
</protein>
<keyword evidence="2" id="KW-1185">Reference proteome</keyword>
<dbReference type="AlphaFoldDB" id="A0A915J556"/>
<accession>A0A915J556</accession>
<dbReference type="Proteomes" id="UP000887565">
    <property type="component" value="Unplaced"/>
</dbReference>
<feature type="transmembrane region" description="Helical" evidence="1">
    <location>
        <begin position="76"/>
        <end position="95"/>
    </location>
</feature>
<sequence length="128" mass="14605">MNHSPNITDIDQMDQARECNIVATRSRIIEPQVNRQANRELRVLLQAIIVSALVILTVFLFFTIPNQPELKWPRFITTLTWLTCSGLNPLIYISFNSKLRRKIIQVMKCNHQNRIGTFSAAGGRAING</sequence>
<dbReference type="Pfam" id="PF10321">
    <property type="entry name" value="7TM_GPCR_Srt"/>
    <property type="match status" value="1"/>
</dbReference>
<feature type="transmembrane region" description="Helical" evidence="1">
    <location>
        <begin position="43"/>
        <end position="64"/>
    </location>
</feature>
<dbReference type="Gene3D" id="1.20.1070.10">
    <property type="entry name" value="Rhodopsin 7-helix transmembrane proteins"/>
    <property type="match status" value="1"/>
</dbReference>
<proteinExistence type="predicted"/>
<dbReference type="InterPro" id="IPR019425">
    <property type="entry name" value="7TM_GPCR_serpentine_rcpt_Srt"/>
</dbReference>
<evidence type="ECO:0000313" key="3">
    <source>
        <dbReference type="WBParaSite" id="nRc.2.0.1.t21566-RA"/>
    </source>
</evidence>
<dbReference type="WBParaSite" id="nRc.2.0.1.t21566-RA">
    <property type="protein sequence ID" value="nRc.2.0.1.t21566-RA"/>
    <property type="gene ID" value="nRc.2.0.1.g21566"/>
</dbReference>
<evidence type="ECO:0000256" key="1">
    <source>
        <dbReference type="SAM" id="Phobius"/>
    </source>
</evidence>